<protein>
    <submittedName>
        <fullName evidence="2">Uncharacterized protein</fullName>
    </submittedName>
</protein>
<keyword evidence="1" id="KW-0472">Membrane</keyword>
<dbReference type="OrthoDB" id="1728974at2759"/>
<dbReference type="EMBL" id="BGZK01001152">
    <property type="protein sequence ID" value="GBP72638.1"/>
    <property type="molecule type" value="Genomic_DNA"/>
</dbReference>
<accession>A0A4C1Y9M5</accession>
<sequence>MFTVNPIDVEKYLRILLLHVKGPQSFDDLRTVNGILCNSFQQAVEKLHSLINDNECLQESAKYKMPMQLRWLFAIICIFCSPANIPELWTAFQDELSEDFQRHHTLPEAYNLTLQELENLF</sequence>
<organism evidence="2 3">
    <name type="scientific">Eumeta variegata</name>
    <name type="common">Bagworm moth</name>
    <name type="synonym">Eumeta japonica</name>
    <dbReference type="NCBI Taxonomy" id="151549"/>
    <lineage>
        <taxon>Eukaryota</taxon>
        <taxon>Metazoa</taxon>
        <taxon>Ecdysozoa</taxon>
        <taxon>Arthropoda</taxon>
        <taxon>Hexapoda</taxon>
        <taxon>Insecta</taxon>
        <taxon>Pterygota</taxon>
        <taxon>Neoptera</taxon>
        <taxon>Endopterygota</taxon>
        <taxon>Lepidoptera</taxon>
        <taxon>Glossata</taxon>
        <taxon>Ditrysia</taxon>
        <taxon>Tineoidea</taxon>
        <taxon>Psychidae</taxon>
        <taxon>Oiketicinae</taxon>
        <taxon>Eumeta</taxon>
    </lineage>
</organism>
<dbReference type="Proteomes" id="UP000299102">
    <property type="component" value="Unassembled WGS sequence"/>
</dbReference>
<keyword evidence="1" id="KW-1133">Transmembrane helix</keyword>
<feature type="transmembrane region" description="Helical" evidence="1">
    <location>
        <begin position="71"/>
        <end position="92"/>
    </location>
</feature>
<keyword evidence="1" id="KW-0812">Transmembrane</keyword>
<keyword evidence="3" id="KW-1185">Reference proteome</keyword>
<reference evidence="2 3" key="1">
    <citation type="journal article" date="2019" name="Commun. Biol.">
        <title>The bagworm genome reveals a unique fibroin gene that provides high tensile strength.</title>
        <authorList>
            <person name="Kono N."/>
            <person name="Nakamura H."/>
            <person name="Ohtoshi R."/>
            <person name="Tomita M."/>
            <person name="Numata K."/>
            <person name="Arakawa K."/>
        </authorList>
    </citation>
    <scope>NUCLEOTIDE SEQUENCE [LARGE SCALE GENOMIC DNA]</scope>
</reference>
<dbReference type="PANTHER" id="PTHR10492:SF57">
    <property type="entry name" value="ATP-DEPENDENT DNA HELICASE"/>
    <property type="match status" value="1"/>
</dbReference>
<dbReference type="AlphaFoldDB" id="A0A4C1Y9M5"/>
<proteinExistence type="predicted"/>
<evidence type="ECO:0000256" key="1">
    <source>
        <dbReference type="SAM" id="Phobius"/>
    </source>
</evidence>
<evidence type="ECO:0000313" key="3">
    <source>
        <dbReference type="Proteomes" id="UP000299102"/>
    </source>
</evidence>
<gene>
    <name evidence="2" type="ORF">EVAR_83148_1</name>
</gene>
<evidence type="ECO:0000313" key="2">
    <source>
        <dbReference type="EMBL" id="GBP72638.1"/>
    </source>
</evidence>
<dbReference type="PANTHER" id="PTHR10492">
    <property type="match status" value="1"/>
</dbReference>
<comment type="caution">
    <text evidence="2">The sequence shown here is derived from an EMBL/GenBank/DDBJ whole genome shotgun (WGS) entry which is preliminary data.</text>
</comment>
<name>A0A4C1Y9M5_EUMVA</name>
<dbReference type="STRING" id="151549.A0A4C1Y9M5"/>